<evidence type="ECO:0000313" key="2">
    <source>
        <dbReference type="Proteomes" id="UP000610966"/>
    </source>
</evidence>
<sequence length="188" mass="20414">MEDLVVEDAVVEDAVVDEPGSEMVTQVAVALPGMSQAGAFTAKVVTWDASAAATRLGQQDAARHLAEAGLRWVSTGRCTDRRRSSCTSLDSIRYGTLMRLIELKRASDCDITVTGGTEVGHSTGRYSHGNGYKVDIAHNKCIDAYIKGKFRRQKSRGDGSALYRPPSDSATPSAVYADERTHWDIFFP</sequence>
<organism evidence="1 2">
    <name type="scientific">Sphaerimonospora thailandensis</name>
    <dbReference type="NCBI Taxonomy" id="795644"/>
    <lineage>
        <taxon>Bacteria</taxon>
        <taxon>Bacillati</taxon>
        <taxon>Actinomycetota</taxon>
        <taxon>Actinomycetes</taxon>
        <taxon>Streptosporangiales</taxon>
        <taxon>Streptosporangiaceae</taxon>
        <taxon>Sphaerimonospora</taxon>
    </lineage>
</organism>
<gene>
    <name evidence="1" type="ORF">Mth01_34160</name>
</gene>
<keyword evidence="2" id="KW-1185">Reference proteome</keyword>
<protein>
    <submittedName>
        <fullName evidence="1">Uncharacterized protein</fullName>
    </submittedName>
</protein>
<dbReference type="Proteomes" id="UP000610966">
    <property type="component" value="Unassembled WGS sequence"/>
</dbReference>
<dbReference type="AlphaFoldDB" id="A0A8J3W0J3"/>
<reference evidence="1" key="1">
    <citation type="submission" date="2021-01" db="EMBL/GenBank/DDBJ databases">
        <title>Whole genome shotgun sequence of Sphaerimonospora thailandensis NBRC 107569.</title>
        <authorList>
            <person name="Komaki H."/>
            <person name="Tamura T."/>
        </authorList>
    </citation>
    <scope>NUCLEOTIDE SEQUENCE</scope>
    <source>
        <strain evidence="1">NBRC 107569</strain>
    </source>
</reference>
<evidence type="ECO:0000313" key="1">
    <source>
        <dbReference type="EMBL" id="GIH71163.1"/>
    </source>
</evidence>
<name>A0A8J3W0J3_9ACTN</name>
<proteinExistence type="predicted"/>
<dbReference type="EMBL" id="BOOG01000031">
    <property type="protein sequence ID" value="GIH71163.1"/>
    <property type="molecule type" value="Genomic_DNA"/>
</dbReference>
<comment type="caution">
    <text evidence="1">The sequence shown here is derived from an EMBL/GenBank/DDBJ whole genome shotgun (WGS) entry which is preliminary data.</text>
</comment>
<accession>A0A8J3W0J3</accession>